<evidence type="ECO:0000313" key="2">
    <source>
        <dbReference type="Proteomes" id="UP000030687"/>
    </source>
</evidence>
<dbReference type="EMBL" id="KI536925">
    <property type="protein sequence ID" value="ESR41323.1"/>
    <property type="molecule type" value="Genomic_DNA"/>
</dbReference>
<dbReference type="InterPro" id="IPR007658">
    <property type="entry name" value="DUF594"/>
</dbReference>
<dbReference type="KEGG" id="cic:CICLE_v10027547mg"/>
<name>V4S1U8_CITCL</name>
<evidence type="ECO:0000313" key="1">
    <source>
        <dbReference type="EMBL" id="ESR41323.1"/>
    </source>
</evidence>
<dbReference type="Proteomes" id="UP000030687">
    <property type="component" value="Unassembled WGS sequence"/>
</dbReference>
<dbReference type="InParanoid" id="V4S1U8"/>
<dbReference type="Gramene" id="ESR41323">
    <property type="protein sequence ID" value="ESR41323"/>
    <property type="gene ID" value="CICLE_v10027547mg"/>
</dbReference>
<keyword evidence="2" id="KW-1185">Reference proteome</keyword>
<dbReference type="AlphaFoldDB" id="V4S1U8"/>
<sequence length="157" mass="18362">MQMKLEEKLNLDIIPNFANGPKADIRKGFRKLFSAKEFLYEETAKEVISDEKTYNAREFSKILSECMLYLLVLKPTMLFQKKYQAKRMVDKLQSLHCYKDKKWEIVSKVRVELISYAACHSRSTRTHVEQVSNGGELFTFVWVLMAHFGLAEPKSED</sequence>
<protein>
    <submittedName>
        <fullName evidence="1">Uncharacterized protein</fullName>
    </submittedName>
</protein>
<dbReference type="Pfam" id="PF04578">
    <property type="entry name" value="DUF594"/>
    <property type="match status" value="1"/>
</dbReference>
<dbReference type="PANTHER" id="PTHR31325">
    <property type="entry name" value="OS01G0798800 PROTEIN-RELATED"/>
    <property type="match status" value="1"/>
</dbReference>
<dbReference type="STRING" id="85681.V4S1U8"/>
<accession>V4S1U8</accession>
<proteinExistence type="predicted"/>
<reference evidence="1 2" key="1">
    <citation type="submission" date="2013-10" db="EMBL/GenBank/DDBJ databases">
        <authorList>
            <consortium name="International Citrus Genome Consortium"/>
            <person name="Jenkins J."/>
            <person name="Schmutz J."/>
            <person name="Prochnik S."/>
            <person name="Rokhsar D."/>
            <person name="Gmitter F."/>
            <person name="Ollitrault P."/>
            <person name="Machado M."/>
            <person name="Talon M."/>
            <person name="Wincker P."/>
            <person name="Jaillon O."/>
            <person name="Morgante M."/>
        </authorList>
    </citation>
    <scope>NUCLEOTIDE SEQUENCE</scope>
    <source>
        <strain evidence="2">cv. Clemenules</strain>
    </source>
</reference>
<organism evidence="1 2">
    <name type="scientific">Citrus clementina</name>
    <name type="common">Clementine</name>
    <name type="synonym">Citrus deliciosa x Citrus sinensis</name>
    <dbReference type="NCBI Taxonomy" id="85681"/>
    <lineage>
        <taxon>Eukaryota</taxon>
        <taxon>Viridiplantae</taxon>
        <taxon>Streptophyta</taxon>
        <taxon>Embryophyta</taxon>
        <taxon>Tracheophyta</taxon>
        <taxon>Spermatophyta</taxon>
        <taxon>Magnoliopsida</taxon>
        <taxon>eudicotyledons</taxon>
        <taxon>Gunneridae</taxon>
        <taxon>Pentapetalae</taxon>
        <taxon>rosids</taxon>
        <taxon>malvids</taxon>
        <taxon>Sapindales</taxon>
        <taxon>Rutaceae</taxon>
        <taxon>Aurantioideae</taxon>
        <taxon>Citrus</taxon>
    </lineage>
</organism>
<gene>
    <name evidence="1" type="ORF">CICLE_v10027547mg</name>
</gene>